<accession>A0A9D4Y4M8</accession>
<dbReference type="Proteomes" id="UP001058974">
    <property type="component" value="Chromosome 2"/>
</dbReference>
<keyword evidence="2" id="KW-1185">Reference proteome</keyword>
<gene>
    <name evidence="1" type="ORF">KIW84_020174</name>
</gene>
<reference evidence="1 2" key="1">
    <citation type="journal article" date="2022" name="Nat. Genet.">
        <title>Improved pea reference genome and pan-genome highlight genomic features and evolutionary characteristics.</title>
        <authorList>
            <person name="Yang T."/>
            <person name="Liu R."/>
            <person name="Luo Y."/>
            <person name="Hu S."/>
            <person name="Wang D."/>
            <person name="Wang C."/>
            <person name="Pandey M.K."/>
            <person name="Ge S."/>
            <person name="Xu Q."/>
            <person name="Li N."/>
            <person name="Li G."/>
            <person name="Huang Y."/>
            <person name="Saxena R.K."/>
            <person name="Ji Y."/>
            <person name="Li M."/>
            <person name="Yan X."/>
            <person name="He Y."/>
            <person name="Liu Y."/>
            <person name="Wang X."/>
            <person name="Xiang C."/>
            <person name="Varshney R.K."/>
            <person name="Ding H."/>
            <person name="Gao S."/>
            <person name="Zong X."/>
        </authorList>
    </citation>
    <scope>NUCLEOTIDE SEQUENCE [LARGE SCALE GENOMIC DNA]</scope>
    <source>
        <strain evidence="1 2">cv. Zhongwan 6</strain>
    </source>
</reference>
<evidence type="ECO:0008006" key="3">
    <source>
        <dbReference type="Google" id="ProtNLM"/>
    </source>
</evidence>
<dbReference type="EMBL" id="JAMSHJ010000002">
    <property type="protein sequence ID" value="KAI5432767.1"/>
    <property type="molecule type" value="Genomic_DNA"/>
</dbReference>
<proteinExistence type="predicted"/>
<evidence type="ECO:0000313" key="1">
    <source>
        <dbReference type="EMBL" id="KAI5432767.1"/>
    </source>
</evidence>
<name>A0A9D4Y4M8_PEA</name>
<comment type="caution">
    <text evidence="1">The sequence shown here is derived from an EMBL/GenBank/DDBJ whole genome shotgun (WGS) entry which is preliminary data.</text>
</comment>
<organism evidence="1 2">
    <name type="scientific">Pisum sativum</name>
    <name type="common">Garden pea</name>
    <name type="synonym">Lathyrus oleraceus</name>
    <dbReference type="NCBI Taxonomy" id="3888"/>
    <lineage>
        <taxon>Eukaryota</taxon>
        <taxon>Viridiplantae</taxon>
        <taxon>Streptophyta</taxon>
        <taxon>Embryophyta</taxon>
        <taxon>Tracheophyta</taxon>
        <taxon>Spermatophyta</taxon>
        <taxon>Magnoliopsida</taxon>
        <taxon>eudicotyledons</taxon>
        <taxon>Gunneridae</taxon>
        <taxon>Pentapetalae</taxon>
        <taxon>rosids</taxon>
        <taxon>fabids</taxon>
        <taxon>Fabales</taxon>
        <taxon>Fabaceae</taxon>
        <taxon>Papilionoideae</taxon>
        <taxon>50 kb inversion clade</taxon>
        <taxon>NPAAA clade</taxon>
        <taxon>Hologalegina</taxon>
        <taxon>IRL clade</taxon>
        <taxon>Fabeae</taxon>
        <taxon>Lathyrus</taxon>
    </lineage>
</organism>
<sequence length="156" mass="18139">MMDGTALEGGSVKQFYRLMMYHDQIRADQDLKDLWRLQVPRRIKAFVWLLKHDRLLSNHNKKEHIKDFLRPFNPSFHVLLRLKEYGEALDMDNRVVRRTKEVRLIKWVSPSPGMVKLNDDGTCIEGVVAGCGGLVRDEEVVGWEVLPSMWAYVATT</sequence>
<protein>
    <recommendedName>
        <fullName evidence="3">Reverse transcriptase zinc-binding domain-containing protein</fullName>
    </recommendedName>
</protein>
<evidence type="ECO:0000313" key="2">
    <source>
        <dbReference type="Proteomes" id="UP001058974"/>
    </source>
</evidence>
<dbReference type="Gramene" id="Psat02G0017400-T1">
    <property type="protein sequence ID" value="KAI5432767.1"/>
    <property type="gene ID" value="KIW84_020174"/>
</dbReference>
<dbReference type="AlphaFoldDB" id="A0A9D4Y4M8"/>